<proteinExistence type="predicted"/>
<evidence type="ECO:0000313" key="2">
    <source>
        <dbReference type="EMBL" id="OSX69631.1"/>
    </source>
</evidence>
<evidence type="ECO:0000256" key="1">
    <source>
        <dbReference type="SAM" id="Phobius"/>
    </source>
</evidence>
<evidence type="ECO:0000313" key="3">
    <source>
        <dbReference type="Proteomes" id="UP000218209"/>
    </source>
</evidence>
<feature type="non-terminal residue" evidence="2">
    <location>
        <position position="1"/>
    </location>
</feature>
<dbReference type="AlphaFoldDB" id="A0A1X6NLW3"/>
<organism evidence="2 3">
    <name type="scientific">Porphyra umbilicalis</name>
    <name type="common">Purple laver</name>
    <name type="synonym">Red alga</name>
    <dbReference type="NCBI Taxonomy" id="2786"/>
    <lineage>
        <taxon>Eukaryota</taxon>
        <taxon>Rhodophyta</taxon>
        <taxon>Bangiophyceae</taxon>
        <taxon>Bangiales</taxon>
        <taxon>Bangiaceae</taxon>
        <taxon>Porphyra</taxon>
    </lineage>
</organism>
<sequence>ASALGHCGGGCSGAGAACRVPASPSGGSDSTVGRVPLGAPVSTFFSAFGCIGCVWAVVAVCVRRAAAAVQRFSDIKSVNETGGGWIVQLVATNGAKKPPTRHTIIISKEAMTRMTADGTPVAPEQLAKYIMSYLMTSGFSTTNTEGMIESDIFPVNYFAIRQFLYYYPEAEAKIIEMINSQAVVA</sequence>
<accession>A0A1X6NLW3</accession>
<gene>
    <name evidence="2" type="ORF">BU14_1330s0001</name>
</gene>
<protein>
    <submittedName>
        <fullName evidence="2">Uncharacterized protein</fullName>
    </submittedName>
</protein>
<dbReference type="Proteomes" id="UP000218209">
    <property type="component" value="Unassembled WGS sequence"/>
</dbReference>
<dbReference type="OrthoDB" id="5982at2759"/>
<keyword evidence="1" id="KW-0472">Membrane</keyword>
<dbReference type="EMBL" id="KV919464">
    <property type="protein sequence ID" value="OSX69631.1"/>
    <property type="molecule type" value="Genomic_DNA"/>
</dbReference>
<keyword evidence="3" id="KW-1185">Reference proteome</keyword>
<keyword evidence="1" id="KW-1133">Transmembrane helix</keyword>
<keyword evidence="1" id="KW-0812">Transmembrane</keyword>
<name>A0A1X6NLW3_PORUM</name>
<reference evidence="2 3" key="1">
    <citation type="submission" date="2017-03" db="EMBL/GenBank/DDBJ databases">
        <title>WGS assembly of Porphyra umbilicalis.</title>
        <authorList>
            <person name="Brawley S.H."/>
            <person name="Blouin N.A."/>
            <person name="Ficko-Blean E."/>
            <person name="Wheeler G.L."/>
            <person name="Lohr M."/>
            <person name="Goodson H.V."/>
            <person name="Jenkins J.W."/>
            <person name="Blaby-Haas C.E."/>
            <person name="Helliwell K.E."/>
            <person name="Chan C."/>
            <person name="Marriage T."/>
            <person name="Bhattacharya D."/>
            <person name="Klein A.S."/>
            <person name="Badis Y."/>
            <person name="Brodie J."/>
            <person name="Cao Y."/>
            <person name="Collen J."/>
            <person name="Dittami S.M."/>
            <person name="Gachon C.M."/>
            <person name="Green B.R."/>
            <person name="Karpowicz S."/>
            <person name="Kim J.W."/>
            <person name="Kudahl U."/>
            <person name="Lin S."/>
            <person name="Michel G."/>
            <person name="Mittag M."/>
            <person name="Olson B.J."/>
            <person name="Pangilinan J."/>
            <person name="Peng Y."/>
            <person name="Qiu H."/>
            <person name="Shu S."/>
            <person name="Singer J.T."/>
            <person name="Smith A.G."/>
            <person name="Sprecher B.N."/>
            <person name="Wagner V."/>
            <person name="Wang W."/>
            <person name="Wang Z.-Y."/>
            <person name="Yan J."/>
            <person name="Yarish C."/>
            <person name="Zoeuner-Riek S."/>
            <person name="Zhuang Y."/>
            <person name="Zou Y."/>
            <person name="Lindquist E.A."/>
            <person name="Grimwood J."/>
            <person name="Barry K."/>
            <person name="Rokhsar D.S."/>
            <person name="Schmutz J."/>
            <person name="Stiller J.W."/>
            <person name="Grossman A.R."/>
            <person name="Prochnik S.E."/>
        </authorList>
    </citation>
    <scope>NUCLEOTIDE SEQUENCE [LARGE SCALE GENOMIC DNA]</scope>
    <source>
        <strain evidence="2">4086291</strain>
    </source>
</reference>
<feature type="transmembrane region" description="Helical" evidence="1">
    <location>
        <begin position="44"/>
        <end position="62"/>
    </location>
</feature>